<keyword evidence="2" id="KW-1185">Reference proteome</keyword>
<protein>
    <submittedName>
        <fullName evidence="1">G4998 protein</fullName>
    </submittedName>
</protein>
<accession>A0ABP1FRP3</accession>
<dbReference type="EMBL" id="CAXHTA020000007">
    <property type="protein sequence ID" value="CAL5222605.1"/>
    <property type="molecule type" value="Genomic_DNA"/>
</dbReference>
<organism evidence="1 2">
    <name type="scientific">Coccomyxa viridis</name>
    <dbReference type="NCBI Taxonomy" id="1274662"/>
    <lineage>
        <taxon>Eukaryota</taxon>
        <taxon>Viridiplantae</taxon>
        <taxon>Chlorophyta</taxon>
        <taxon>core chlorophytes</taxon>
        <taxon>Trebouxiophyceae</taxon>
        <taxon>Trebouxiophyceae incertae sedis</taxon>
        <taxon>Coccomyxaceae</taxon>
        <taxon>Coccomyxa</taxon>
    </lineage>
</organism>
<reference evidence="1 2" key="1">
    <citation type="submission" date="2024-06" db="EMBL/GenBank/DDBJ databases">
        <authorList>
            <person name="Kraege A."/>
            <person name="Thomma B."/>
        </authorList>
    </citation>
    <scope>NUCLEOTIDE SEQUENCE [LARGE SCALE GENOMIC DNA]</scope>
</reference>
<sequence>MFQLPSEPTYFLDNRLPDQGKTWALKRIQHACKLNLTVSAQSDDQHDALSDGARAMKQASEGLTRLNALHLDVTHWPLQVLSTSGSASFMELCQPWVQKLLLGAGRLAALSTHLRTIPRPPIKQLPHLWHLEVSVSLKSDYGLDMVLDDVSRCRSLESLGIVFDASKEAIGLPSMYLQGMPRLKHVRVGSSIDKQIIYVVLSTNKEMAENWSPVICSCDSASRKDMGVEKDAAGMQAESECQRRSAVRWGRSDDAGIPWAAKTRDSGAVLSMAEQSLLTWQA</sequence>
<name>A0ABP1FRP3_9CHLO</name>
<evidence type="ECO:0000313" key="1">
    <source>
        <dbReference type="EMBL" id="CAL5222605.1"/>
    </source>
</evidence>
<comment type="caution">
    <text evidence="1">The sequence shown here is derived from an EMBL/GenBank/DDBJ whole genome shotgun (WGS) entry which is preliminary data.</text>
</comment>
<proteinExistence type="predicted"/>
<evidence type="ECO:0000313" key="2">
    <source>
        <dbReference type="Proteomes" id="UP001497392"/>
    </source>
</evidence>
<dbReference type="Proteomes" id="UP001497392">
    <property type="component" value="Unassembled WGS sequence"/>
</dbReference>
<gene>
    <name evidence="1" type="primary">g4998</name>
    <name evidence="1" type="ORF">VP750_LOCUS4264</name>
</gene>